<dbReference type="AlphaFoldDB" id="A0AAD9FPT0"/>
<gene>
    <name evidence="7" type="ORF">DB88DRAFT_271794</name>
</gene>
<dbReference type="InterPro" id="IPR041679">
    <property type="entry name" value="DNA2/NAM7-like_C"/>
</dbReference>
<dbReference type="EMBL" id="JAODAN010000005">
    <property type="protein sequence ID" value="KAK1924206.1"/>
    <property type="molecule type" value="Genomic_DNA"/>
</dbReference>
<sequence length="205" mass="22423">MLDTQYRMHPAISAFPSLTFYNSDLKDGTVKRDGSVVAGFEVPHTGYLEDVNGQPTSMTFIDHDHPESPEMRSIANHGDAEIIGDIVVDLLLNNPDLRGSDIGVIAPYAAQIRAIDKKLNGDPVILDAMADVLGSDRASEIQEIEIKTVDGFEGREKQVIIFSTVRSNHAGYIGFLADWRRLNVGVTRAKRVSNRTLVYLAGLGG</sequence>
<dbReference type="CDD" id="cd18808">
    <property type="entry name" value="SF1_C_Upf1"/>
    <property type="match status" value="1"/>
</dbReference>
<evidence type="ECO:0000256" key="1">
    <source>
        <dbReference type="ARBA" id="ARBA00007913"/>
    </source>
</evidence>
<dbReference type="Gene3D" id="3.40.50.300">
    <property type="entry name" value="P-loop containing nucleotide triphosphate hydrolases"/>
    <property type="match status" value="1"/>
</dbReference>
<dbReference type="PANTHER" id="PTHR10887">
    <property type="entry name" value="DNA2/NAM7 HELICASE FAMILY"/>
    <property type="match status" value="1"/>
</dbReference>
<proteinExistence type="inferred from homology"/>
<evidence type="ECO:0000256" key="5">
    <source>
        <dbReference type="ARBA" id="ARBA00022840"/>
    </source>
</evidence>
<protein>
    <submittedName>
        <fullName evidence="7">AAA domain-containing protein</fullName>
    </submittedName>
</protein>
<accession>A0AAD9FPT0</accession>
<dbReference type="PANTHER" id="PTHR10887:SF495">
    <property type="entry name" value="HELICASE SENATAXIN ISOFORM X1-RELATED"/>
    <property type="match status" value="1"/>
</dbReference>
<dbReference type="GO" id="GO:0004386">
    <property type="term" value="F:helicase activity"/>
    <property type="evidence" value="ECO:0007669"/>
    <property type="project" value="UniProtKB-KW"/>
</dbReference>
<dbReference type="InterPro" id="IPR045055">
    <property type="entry name" value="DNA2/NAM7-like"/>
</dbReference>
<dbReference type="FunFam" id="3.40.50.300:FF:000326">
    <property type="entry name" value="P-loop containing nucleoside triphosphate hydrolase"/>
    <property type="match status" value="1"/>
</dbReference>
<dbReference type="InterPro" id="IPR047187">
    <property type="entry name" value="SF1_C_Upf1"/>
</dbReference>
<evidence type="ECO:0000259" key="6">
    <source>
        <dbReference type="Pfam" id="PF13087"/>
    </source>
</evidence>
<comment type="similarity">
    <text evidence="1">Belongs to the DNA2/NAM7 helicase family.</text>
</comment>
<evidence type="ECO:0000256" key="2">
    <source>
        <dbReference type="ARBA" id="ARBA00022741"/>
    </source>
</evidence>
<dbReference type="InterPro" id="IPR027417">
    <property type="entry name" value="P-loop_NTPase"/>
</dbReference>
<evidence type="ECO:0000313" key="8">
    <source>
        <dbReference type="Proteomes" id="UP001182556"/>
    </source>
</evidence>
<keyword evidence="2" id="KW-0547">Nucleotide-binding</keyword>
<keyword evidence="5" id="KW-0067">ATP-binding</keyword>
<dbReference type="GO" id="GO:0005524">
    <property type="term" value="F:ATP binding"/>
    <property type="evidence" value="ECO:0007669"/>
    <property type="project" value="UniProtKB-KW"/>
</dbReference>
<keyword evidence="3" id="KW-0378">Hydrolase</keyword>
<evidence type="ECO:0000256" key="4">
    <source>
        <dbReference type="ARBA" id="ARBA00022806"/>
    </source>
</evidence>
<keyword evidence="8" id="KW-1185">Reference proteome</keyword>
<feature type="domain" description="DNA2/NAM7 helicase-like C-terminal" evidence="6">
    <location>
        <begin position="1"/>
        <end position="191"/>
    </location>
</feature>
<evidence type="ECO:0000313" key="7">
    <source>
        <dbReference type="EMBL" id="KAK1924206.1"/>
    </source>
</evidence>
<dbReference type="GO" id="GO:0005694">
    <property type="term" value="C:chromosome"/>
    <property type="evidence" value="ECO:0007669"/>
    <property type="project" value="UniProtKB-ARBA"/>
</dbReference>
<dbReference type="GO" id="GO:0016787">
    <property type="term" value="F:hydrolase activity"/>
    <property type="evidence" value="ECO:0007669"/>
    <property type="project" value="UniProtKB-KW"/>
</dbReference>
<evidence type="ECO:0000256" key="3">
    <source>
        <dbReference type="ARBA" id="ARBA00022801"/>
    </source>
</evidence>
<keyword evidence="4" id="KW-0347">Helicase</keyword>
<dbReference type="SUPFAM" id="SSF52540">
    <property type="entry name" value="P-loop containing nucleoside triphosphate hydrolases"/>
    <property type="match status" value="1"/>
</dbReference>
<reference evidence="7" key="1">
    <citation type="submission" date="2023-02" db="EMBL/GenBank/DDBJ databases">
        <title>Identification and recombinant expression of a fungal hydrolase from Papiliotrema laurentii that hydrolyzes apple cutin and clears colloidal polyester polyurethane.</title>
        <authorList>
            <consortium name="DOE Joint Genome Institute"/>
            <person name="Roman V.A."/>
            <person name="Bojanowski C."/>
            <person name="Crable B.R."/>
            <person name="Wagner D.N."/>
            <person name="Hung C.S."/>
            <person name="Nadeau L.J."/>
            <person name="Schratz L."/>
            <person name="Haridas S."/>
            <person name="Pangilinan J."/>
            <person name="Lipzen A."/>
            <person name="Na H."/>
            <person name="Yan M."/>
            <person name="Ng V."/>
            <person name="Grigoriev I.V."/>
            <person name="Spatafora J.W."/>
            <person name="Barlow D."/>
            <person name="Biffinger J."/>
            <person name="Kelley-Loughnane N."/>
            <person name="Varaljay V.A."/>
            <person name="Crookes-Goodson W.J."/>
        </authorList>
    </citation>
    <scope>NUCLEOTIDE SEQUENCE</scope>
    <source>
        <strain evidence="7">5307AH</strain>
    </source>
</reference>
<comment type="caution">
    <text evidence="7">The sequence shown here is derived from an EMBL/GenBank/DDBJ whole genome shotgun (WGS) entry which is preliminary data.</text>
</comment>
<name>A0AAD9FPT0_PAPLA</name>
<organism evidence="7 8">
    <name type="scientific">Papiliotrema laurentii</name>
    <name type="common">Cryptococcus laurentii</name>
    <dbReference type="NCBI Taxonomy" id="5418"/>
    <lineage>
        <taxon>Eukaryota</taxon>
        <taxon>Fungi</taxon>
        <taxon>Dikarya</taxon>
        <taxon>Basidiomycota</taxon>
        <taxon>Agaricomycotina</taxon>
        <taxon>Tremellomycetes</taxon>
        <taxon>Tremellales</taxon>
        <taxon>Rhynchogastremaceae</taxon>
        <taxon>Papiliotrema</taxon>
    </lineage>
</organism>
<dbReference type="Pfam" id="PF13087">
    <property type="entry name" value="AAA_12"/>
    <property type="match status" value="1"/>
</dbReference>
<dbReference type="Proteomes" id="UP001182556">
    <property type="component" value="Unassembled WGS sequence"/>
</dbReference>